<dbReference type="SUPFAM" id="SSF54928">
    <property type="entry name" value="RNA-binding domain, RBD"/>
    <property type="match status" value="1"/>
</dbReference>
<evidence type="ECO:0000313" key="6">
    <source>
        <dbReference type="Proteomes" id="UP000694846"/>
    </source>
</evidence>
<dbReference type="PANTHER" id="PTHR13976">
    <property type="entry name" value="HETEROGENEOUS NUCLEAR RIBONUCLEOPROTEIN-RELATED"/>
    <property type="match status" value="1"/>
</dbReference>
<evidence type="ECO:0000256" key="3">
    <source>
        <dbReference type="PROSITE-ProRule" id="PRU00176"/>
    </source>
</evidence>
<gene>
    <name evidence="7" type="primary">LOC112694276</name>
</gene>
<feature type="domain" description="RRM" evidence="5">
    <location>
        <begin position="3"/>
        <end position="76"/>
    </location>
</feature>
<evidence type="ECO:0000256" key="2">
    <source>
        <dbReference type="ARBA" id="ARBA00022884"/>
    </source>
</evidence>
<dbReference type="InterPro" id="IPR000504">
    <property type="entry name" value="RRM_dom"/>
</dbReference>
<evidence type="ECO:0000259" key="5">
    <source>
        <dbReference type="PROSITE" id="PS50102"/>
    </source>
</evidence>
<proteinExistence type="predicted"/>
<evidence type="ECO:0000313" key="7">
    <source>
        <dbReference type="RefSeq" id="XP_025425487.1"/>
    </source>
</evidence>
<accession>A0A8B8GT83</accession>
<dbReference type="InterPro" id="IPR035979">
    <property type="entry name" value="RBD_domain_sf"/>
</dbReference>
<reference evidence="7" key="1">
    <citation type="submission" date="2025-08" db="UniProtKB">
        <authorList>
            <consortium name="RefSeq"/>
        </authorList>
    </citation>
    <scope>IDENTIFICATION</scope>
    <source>
        <tissue evidence="7">Whole body</tissue>
    </source>
</reference>
<keyword evidence="2 3" id="KW-0694">RNA-binding</keyword>
<dbReference type="PROSITE" id="PS50102">
    <property type="entry name" value="RRM"/>
    <property type="match status" value="1"/>
</dbReference>
<dbReference type="CDD" id="cd12510">
    <property type="entry name" value="RRM1_RBM12_like"/>
    <property type="match status" value="1"/>
</dbReference>
<dbReference type="InterPro" id="IPR050666">
    <property type="entry name" value="ESRP"/>
</dbReference>
<dbReference type="OrthoDB" id="2588702at2759"/>
<dbReference type="GO" id="GO:0003723">
    <property type="term" value="F:RNA binding"/>
    <property type="evidence" value="ECO:0007669"/>
    <property type="project" value="UniProtKB-UniRule"/>
</dbReference>
<dbReference type="RefSeq" id="XP_025425487.1">
    <property type="nucleotide sequence ID" value="XM_025569702.1"/>
</dbReference>
<dbReference type="Gene3D" id="3.30.70.330">
    <property type="match status" value="2"/>
</dbReference>
<dbReference type="Proteomes" id="UP000694846">
    <property type="component" value="Unplaced"/>
</dbReference>
<evidence type="ECO:0000256" key="4">
    <source>
        <dbReference type="SAM" id="MobiDB-lite"/>
    </source>
</evidence>
<evidence type="ECO:0000256" key="1">
    <source>
        <dbReference type="ARBA" id="ARBA00022737"/>
    </source>
</evidence>
<keyword evidence="6" id="KW-1185">Reference proteome</keyword>
<organism evidence="6 7">
    <name type="scientific">Sipha flava</name>
    <name type="common">yellow sugarcane aphid</name>
    <dbReference type="NCBI Taxonomy" id="143950"/>
    <lineage>
        <taxon>Eukaryota</taxon>
        <taxon>Metazoa</taxon>
        <taxon>Ecdysozoa</taxon>
        <taxon>Arthropoda</taxon>
        <taxon>Hexapoda</taxon>
        <taxon>Insecta</taxon>
        <taxon>Pterygota</taxon>
        <taxon>Neoptera</taxon>
        <taxon>Paraneoptera</taxon>
        <taxon>Hemiptera</taxon>
        <taxon>Sternorrhyncha</taxon>
        <taxon>Aphidomorpha</taxon>
        <taxon>Aphidoidea</taxon>
        <taxon>Aphididae</taxon>
        <taxon>Sipha</taxon>
    </lineage>
</organism>
<sequence length="280" mass="30719">MSVIIRLQNLPWSANAADIRQYFEGLSIPGGGVYIVGGKKGDAFICFSTDEDARQAMIMDGGRIQDVRIKLMLSSRDEMRKFVGTARQQIKQIAQVHVNQTQQPQQQQRTRPHPYKCNGKENPTTKRAQPVSGGNGRFPAENATTTAGGSHCCHETVLVSSAQLPVRSEVAPPCIRSDCVHVQGLPPWVTTADVTQFFGHASVMPVKVHVVLTKFGCPTGDSYCEFGTVHQARMALAKDQCYMGPNLVHVSPVSRSDMIVAIARPLQQRNRVSSRGVGHW</sequence>
<keyword evidence="1" id="KW-0677">Repeat</keyword>
<feature type="compositionally biased region" description="Low complexity" evidence="4">
    <location>
        <begin position="100"/>
        <end position="109"/>
    </location>
</feature>
<protein>
    <submittedName>
        <fullName evidence="7">RNA-binding protein 12B-B-like</fullName>
    </submittedName>
</protein>
<dbReference type="CDD" id="cd12254">
    <property type="entry name" value="RRM_hnRNPH_ESRPs_RBM12_like"/>
    <property type="match status" value="1"/>
</dbReference>
<dbReference type="GeneID" id="112694276"/>
<dbReference type="InterPro" id="IPR012677">
    <property type="entry name" value="Nucleotide-bd_a/b_plait_sf"/>
</dbReference>
<feature type="region of interest" description="Disordered" evidence="4">
    <location>
        <begin position="100"/>
        <end position="136"/>
    </location>
</feature>
<dbReference type="SMART" id="SM00360">
    <property type="entry name" value="RRM"/>
    <property type="match status" value="2"/>
</dbReference>
<dbReference type="AlphaFoldDB" id="A0A8B8GT83"/>
<name>A0A8B8GT83_9HEMI</name>